<keyword evidence="1" id="KW-0175">Coiled coil</keyword>
<name>A0A6L9L5Q0_9BACT</name>
<feature type="domain" description="HTH cro/C1-type" evidence="2">
    <location>
        <begin position="7"/>
        <end position="61"/>
    </location>
</feature>
<evidence type="ECO:0000256" key="1">
    <source>
        <dbReference type="SAM" id="Coils"/>
    </source>
</evidence>
<feature type="coiled-coil region" evidence="1">
    <location>
        <begin position="80"/>
        <end position="114"/>
    </location>
</feature>
<reference evidence="3 4" key="1">
    <citation type="submission" date="2020-02" db="EMBL/GenBank/DDBJ databases">
        <title>Draft genome sequence of two Spirosoma agri KCTC 52727 and Spirosoma terrae KCTC 52035.</title>
        <authorList>
            <person name="Rojas J."/>
            <person name="Ambika Manirajan B."/>
            <person name="Suarez C."/>
            <person name="Ratering S."/>
            <person name="Schnell S."/>
        </authorList>
    </citation>
    <scope>NUCLEOTIDE SEQUENCE [LARGE SCALE GENOMIC DNA]</scope>
    <source>
        <strain evidence="3 4">KCTC 52035</strain>
    </source>
</reference>
<dbReference type="Proteomes" id="UP000474175">
    <property type="component" value="Unassembled WGS sequence"/>
</dbReference>
<organism evidence="3 4">
    <name type="scientific">Spirosoma terrae</name>
    <dbReference type="NCBI Taxonomy" id="1968276"/>
    <lineage>
        <taxon>Bacteria</taxon>
        <taxon>Pseudomonadati</taxon>
        <taxon>Bacteroidota</taxon>
        <taxon>Cytophagia</taxon>
        <taxon>Cytophagales</taxon>
        <taxon>Cytophagaceae</taxon>
        <taxon>Spirosoma</taxon>
    </lineage>
</organism>
<dbReference type="AlphaFoldDB" id="A0A6L9L5Q0"/>
<dbReference type="EMBL" id="JAAFZH010000004">
    <property type="protein sequence ID" value="NDU95804.1"/>
    <property type="molecule type" value="Genomic_DNA"/>
</dbReference>
<sequence>MNIADKIKAIRKAKGITPTMMAKELGIEATNYPRFENRGNKLTYDNIESISKALGVTVIELLTWGESQKPINGDTSFKDTDSLNARIDELEERIKDKNKIIKVLEKEIKDVSKTIAVRIRDRIELTALQNNVGIAVIKYKGNKETSLITAQEYNSGKTLMPYESPYLYSIRLTDEELKETFFKLMKSSIFHDVMETVIHEGLLEDDELEELYMEYFNVND</sequence>
<dbReference type="Gene3D" id="1.10.260.40">
    <property type="entry name" value="lambda repressor-like DNA-binding domains"/>
    <property type="match status" value="1"/>
</dbReference>
<proteinExistence type="predicted"/>
<dbReference type="CDD" id="cd00093">
    <property type="entry name" value="HTH_XRE"/>
    <property type="match status" value="1"/>
</dbReference>
<evidence type="ECO:0000313" key="3">
    <source>
        <dbReference type="EMBL" id="NDU95804.1"/>
    </source>
</evidence>
<comment type="caution">
    <text evidence="3">The sequence shown here is derived from an EMBL/GenBank/DDBJ whole genome shotgun (WGS) entry which is preliminary data.</text>
</comment>
<evidence type="ECO:0000259" key="2">
    <source>
        <dbReference type="PROSITE" id="PS50943"/>
    </source>
</evidence>
<protein>
    <submittedName>
        <fullName evidence="3">Helix-turn-helix transcriptional regulator</fullName>
    </submittedName>
</protein>
<dbReference type="GO" id="GO:0003677">
    <property type="term" value="F:DNA binding"/>
    <property type="evidence" value="ECO:0007669"/>
    <property type="project" value="InterPro"/>
</dbReference>
<dbReference type="PROSITE" id="PS50943">
    <property type="entry name" value="HTH_CROC1"/>
    <property type="match status" value="1"/>
</dbReference>
<dbReference type="SUPFAM" id="SSF47413">
    <property type="entry name" value="lambda repressor-like DNA-binding domains"/>
    <property type="match status" value="1"/>
</dbReference>
<keyword evidence="4" id="KW-1185">Reference proteome</keyword>
<dbReference type="RefSeq" id="WP_163948524.1">
    <property type="nucleotide sequence ID" value="NZ_JAAFZH010000004.1"/>
</dbReference>
<dbReference type="Pfam" id="PF01381">
    <property type="entry name" value="HTH_3"/>
    <property type="match status" value="1"/>
</dbReference>
<gene>
    <name evidence="3" type="ORF">GK108_13050</name>
</gene>
<dbReference type="InterPro" id="IPR010982">
    <property type="entry name" value="Lambda_DNA-bd_dom_sf"/>
</dbReference>
<evidence type="ECO:0000313" key="4">
    <source>
        <dbReference type="Proteomes" id="UP000474175"/>
    </source>
</evidence>
<dbReference type="SMART" id="SM00530">
    <property type="entry name" value="HTH_XRE"/>
    <property type="match status" value="1"/>
</dbReference>
<dbReference type="InterPro" id="IPR001387">
    <property type="entry name" value="Cro/C1-type_HTH"/>
</dbReference>
<accession>A0A6L9L5Q0</accession>